<reference evidence="1 2" key="1">
    <citation type="submission" date="2024-09" db="EMBL/GenBank/DDBJ databases">
        <title>Rethinking Asexuality: The Enigmatic Case of Functional Sexual Genes in Lepraria (Stereocaulaceae).</title>
        <authorList>
            <person name="Doellman M."/>
            <person name="Sun Y."/>
            <person name="Barcenas-Pena A."/>
            <person name="Lumbsch H.T."/>
            <person name="Grewe F."/>
        </authorList>
    </citation>
    <scope>NUCLEOTIDE SEQUENCE [LARGE SCALE GENOMIC DNA]</scope>
    <source>
        <strain evidence="1 2">Mercado 3170</strain>
    </source>
</reference>
<evidence type="ECO:0000313" key="2">
    <source>
        <dbReference type="Proteomes" id="UP001590950"/>
    </source>
</evidence>
<organism evidence="1 2">
    <name type="scientific">Stereocaulon virgatum</name>
    <dbReference type="NCBI Taxonomy" id="373712"/>
    <lineage>
        <taxon>Eukaryota</taxon>
        <taxon>Fungi</taxon>
        <taxon>Dikarya</taxon>
        <taxon>Ascomycota</taxon>
        <taxon>Pezizomycotina</taxon>
        <taxon>Lecanoromycetes</taxon>
        <taxon>OSLEUM clade</taxon>
        <taxon>Lecanoromycetidae</taxon>
        <taxon>Lecanorales</taxon>
        <taxon>Lecanorineae</taxon>
        <taxon>Stereocaulaceae</taxon>
        <taxon>Stereocaulon</taxon>
    </lineage>
</organism>
<dbReference type="Proteomes" id="UP001590950">
    <property type="component" value="Unassembled WGS sequence"/>
</dbReference>
<gene>
    <name evidence="1" type="ORF">N7G274_000828</name>
</gene>
<dbReference type="EMBL" id="JBEFKJ010000003">
    <property type="protein sequence ID" value="KAL2046810.1"/>
    <property type="molecule type" value="Genomic_DNA"/>
</dbReference>
<name>A0ABR4AMX2_9LECA</name>
<protein>
    <submittedName>
        <fullName evidence="1">Uncharacterized protein</fullName>
    </submittedName>
</protein>
<comment type="caution">
    <text evidence="1">The sequence shown here is derived from an EMBL/GenBank/DDBJ whole genome shotgun (WGS) entry which is preliminary data.</text>
</comment>
<evidence type="ECO:0000313" key="1">
    <source>
        <dbReference type="EMBL" id="KAL2046810.1"/>
    </source>
</evidence>
<proteinExistence type="predicted"/>
<sequence length="104" mass="10674">MPSNKGSGTWGGGLLDNINGKAGCAPMSWQAQVDDANPQGVGCTFNTPITCTVNRISDAIHAASSENDQKVIAPGGGQWVYCEGDTLTDLFDTTGAIISGLAQD</sequence>
<keyword evidence="2" id="KW-1185">Reference proteome</keyword>
<accession>A0ABR4AMX2</accession>